<sequence>MPEVKEFIFFIIEYVKSRIVRLGRGFEGFKDVIVAFLVVKRGKYSNSFLNTSFFILVAATLVGGPIIAENNPFIGSFEQRIGNYQAAIVSYNPYESSLSTVISAKPRDKIIDYSVSSGDTLESISKKFGISIDTIKWANNLKSDMIKPGQIIKVPPITGVVHTVKSGDNIYTIAKKYKAEPQSIVNFPFNDFTDLDTFALAAGQIIYVPDGVIEEEQPRSAPSRFIAQIQAGVKGTSNFIWPTSGMITQNPVWYHMALDIANPSAPPVIASDTGTVTFASCIRYGYGCHVIIDHGNGYQTLYAHLSSYDVEVGQAVNQGQKIGNMGSTGKSTGTHLHFEVRSGGSLLNPWNFLK</sequence>
<keyword evidence="1" id="KW-0472">Membrane</keyword>
<dbReference type="InterPro" id="IPR018392">
    <property type="entry name" value="LysM"/>
</dbReference>
<gene>
    <name evidence="3" type="ORF">US11_C0005G0014</name>
</gene>
<dbReference type="STRING" id="1618480.US11_C0005G0014"/>
<feature type="transmembrane region" description="Helical" evidence="1">
    <location>
        <begin position="48"/>
        <end position="68"/>
    </location>
</feature>
<dbReference type="InterPro" id="IPR050570">
    <property type="entry name" value="Cell_wall_metabolism_enzyme"/>
</dbReference>
<dbReference type="PATRIC" id="fig|1618480.3.peg.416"/>
<dbReference type="CDD" id="cd12797">
    <property type="entry name" value="M23_peptidase"/>
    <property type="match status" value="1"/>
</dbReference>
<keyword evidence="1" id="KW-1133">Transmembrane helix</keyword>
<dbReference type="PANTHER" id="PTHR21666">
    <property type="entry name" value="PEPTIDASE-RELATED"/>
    <property type="match status" value="1"/>
</dbReference>
<name>A0A0G0E428_9BACT</name>
<dbReference type="GO" id="GO:0004222">
    <property type="term" value="F:metalloendopeptidase activity"/>
    <property type="evidence" value="ECO:0007669"/>
    <property type="project" value="TreeGrafter"/>
</dbReference>
<dbReference type="InterPro" id="IPR011055">
    <property type="entry name" value="Dup_hybrid_motif"/>
</dbReference>
<protein>
    <submittedName>
        <fullName evidence="3">Peptidase M23 family protein</fullName>
    </submittedName>
</protein>
<dbReference type="EMBL" id="LBRS01000005">
    <property type="protein sequence ID" value="KKQ01658.1"/>
    <property type="molecule type" value="Genomic_DNA"/>
</dbReference>
<reference evidence="3 4" key="1">
    <citation type="journal article" date="2015" name="Nature">
        <title>rRNA introns, odd ribosomes, and small enigmatic genomes across a large radiation of phyla.</title>
        <authorList>
            <person name="Brown C.T."/>
            <person name="Hug L.A."/>
            <person name="Thomas B.C."/>
            <person name="Sharon I."/>
            <person name="Castelle C.J."/>
            <person name="Singh A."/>
            <person name="Wilkins M.J."/>
            <person name="Williams K.H."/>
            <person name="Banfield J.F."/>
        </authorList>
    </citation>
    <scope>NUCLEOTIDE SEQUENCE [LARGE SCALE GENOMIC DNA]</scope>
</reference>
<dbReference type="Pfam" id="PF01551">
    <property type="entry name" value="Peptidase_M23"/>
    <property type="match status" value="1"/>
</dbReference>
<dbReference type="PROSITE" id="PS51782">
    <property type="entry name" value="LYSM"/>
    <property type="match status" value="2"/>
</dbReference>
<keyword evidence="1" id="KW-0812">Transmembrane</keyword>
<dbReference type="SUPFAM" id="SSF51261">
    <property type="entry name" value="Duplicated hybrid motif"/>
    <property type="match status" value="1"/>
</dbReference>
<organism evidence="3 4">
    <name type="scientific">Candidatus Roizmanbacteria bacterium GW2011_GWA2_36_23</name>
    <dbReference type="NCBI Taxonomy" id="1618480"/>
    <lineage>
        <taxon>Bacteria</taxon>
        <taxon>Candidatus Roizmaniibacteriota</taxon>
    </lineage>
</organism>
<dbReference type="PANTHER" id="PTHR21666:SF270">
    <property type="entry name" value="MUREIN HYDROLASE ACTIVATOR ENVC"/>
    <property type="match status" value="1"/>
</dbReference>
<dbReference type="Gene3D" id="3.10.350.10">
    <property type="entry name" value="LysM domain"/>
    <property type="match status" value="2"/>
</dbReference>
<dbReference type="SMART" id="SM00257">
    <property type="entry name" value="LysM"/>
    <property type="match status" value="2"/>
</dbReference>
<dbReference type="InterPro" id="IPR036779">
    <property type="entry name" value="LysM_dom_sf"/>
</dbReference>
<accession>A0A0G0E428</accession>
<dbReference type="Pfam" id="PF01476">
    <property type="entry name" value="LysM"/>
    <property type="match status" value="2"/>
</dbReference>
<dbReference type="SUPFAM" id="SSF54106">
    <property type="entry name" value="LysM domain"/>
    <property type="match status" value="2"/>
</dbReference>
<dbReference type="CDD" id="cd00118">
    <property type="entry name" value="LysM"/>
    <property type="match status" value="2"/>
</dbReference>
<dbReference type="Gene3D" id="2.70.70.10">
    <property type="entry name" value="Glucose Permease (Domain IIA)"/>
    <property type="match status" value="1"/>
</dbReference>
<comment type="caution">
    <text evidence="3">The sequence shown here is derived from an EMBL/GenBank/DDBJ whole genome shotgun (WGS) entry which is preliminary data.</text>
</comment>
<evidence type="ECO:0000313" key="4">
    <source>
        <dbReference type="Proteomes" id="UP000034344"/>
    </source>
</evidence>
<dbReference type="InterPro" id="IPR016047">
    <property type="entry name" value="M23ase_b-sheet_dom"/>
</dbReference>
<evidence type="ECO:0000259" key="2">
    <source>
        <dbReference type="PROSITE" id="PS51782"/>
    </source>
</evidence>
<dbReference type="Proteomes" id="UP000034344">
    <property type="component" value="Unassembled WGS sequence"/>
</dbReference>
<feature type="domain" description="LysM" evidence="2">
    <location>
        <begin position="160"/>
        <end position="208"/>
    </location>
</feature>
<evidence type="ECO:0000256" key="1">
    <source>
        <dbReference type="SAM" id="Phobius"/>
    </source>
</evidence>
<proteinExistence type="predicted"/>
<feature type="domain" description="LysM" evidence="2">
    <location>
        <begin position="111"/>
        <end position="154"/>
    </location>
</feature>
<dbReference type="AlphaFoldDB" id="A0A0G0E428"/>
<evidence type="ECO:0000313" key="3">
    <source>
        <dbReference type="EMBL" id="KKQ01658.1"/>
    </source>
</evidence>